<dbReference type="Pfam" id="PF08245">
    <property type="entry name" value="Mur_ligase_M"/>
    <property type="match status" value="1"/>
</dbReference>
<feature type="domain" description="Mur ligase central" evidence="14">
    <location>
        <begin position="103"/>
        <end position="295"/>
    </location>
</feature>
<protein>
    <recommendedName>
        <fullName evidence="10 11">UDP-N-acetylmuramoyl-tripeptide--D-alanyl-D-alanine ligase</fullName>
        <ecNumber evidence="10 11">6.3.2.10</ecNumber>
    </recommendedName>
    <alternativeName>
        <fullName evidence="10">D-alanyl-D-alanine-adding enzyme</fullName>
    </alternativeName>
</protein>
<dbReference type="Gene3D" id="3.40.1390.10">
    <property type="entry name" value="MurE/MurF, N-terminal domain"/>
    <property type="match status" value="1"/>
</dbReference>
<evidence type="ECO:0000259" key="13">
    <source>
        <dbReference type="Pfam" id="PF02875"/>
    </source>
</evidence>
<evidence type="ECO:0000256" key="3">
    <source>
        <dbReference type="ARBA" id="ARBA00022618"/>
    </source>
</evidence>
<dbReference type="InterPro" id="IPR005863">
    <property type="entry name" value="UDP-N-AcMur_synth"/>
</dbReference>
<evidence type="ECO:0000256" key="5">
    <source>
        <dbReference type="ARBA" id="ARBA00022840"/>
    </source>
</evidence>
<dbReference type="HAMAP" id="MF_02019">
    <property type="entry name" value="MurF"/>
    <property type="match status" value="1"/>
</dbReference>
<dbReference type="Proteomes" id="UP000263833">
    <property type="component" value="Unassembled WGS sequence"/>
</dbReference>
<dbReference type="AlphaFoldDB" id="A0A371BFZ8"/>
<dbReference type="Pfam" id="PF01225">
    <property type="entry name" value="Mur_ligase"/>
    <property type="match status" value="1"/>
</dbReference>
<evidence type="ECO:0000256" key="8">
    <source>
        <dbReference type="ARBA" id="ARBA00023306"/>
    </source>
</evidence>
<dbReference type="GO" id="GO:0071555">
    <property type="term" value="P:cell wall organization"/>
    <property type="evidence" value="ECO:0007669"/>
    <property type="project" value="UniProtKB-KW"/>
</dbReference>
<evidence type="ECO:0000256" key="9">
    <source>
        <dbReference type="ARBA" id="ARBA00023316"/>
    </source>
</evidence>
<dbReference type="InterPro" id="IPR013221">
    <property type="entry name" value="Mur_ligase_cen"/>
</dbReference>
<comment type="pathway">
    <text evidence="10 11">Cell wall biogenesis; peptidoglycan biosynthesis.</text>
</comment>
<comment type="caution">
    <text evidence="15">The sequence shown here is derived from an EMBL/GenBank/DDBJ whole genome shotgun (WGS) entry which is preliminary data.</text>
</comment>
<dbReference type="GO" id="GO:0009252">
    <property type="term" value="P:peptidoglycan biosynthetic process"/>
    <property type="evidence" value="ECO:0007669"/>
    <property type="project" value="UniProtKB-UniRule"/>
</dbReference>
<comment type="subcellular location">
    <subcellularLocation>
        <location evidence="10 11">Cytoplasm</location>
    </subcellularLocation>
</comment>
<dbReference type="NCBIfam" id="TIGR01143">
    <property type="entry name" value="murF"/>
    <property type="match status" value="1"/>
</dbReference>
<dbReference type="InterPro" id="IPR004101">
    <property type="entry name" value="Mur_ligase_C"/>
</dbReference>
<dbReference type="GO" id="GO:0008360">
    <property type="term" value="P:regulation of cell shape"/>
    <property type="evidence" value="ECO:0007669"/>
    <property type="project" value="UniProtKB-KW"/>
</dbReference>
<keyword evidence="7 10" id="KW-0573">Peptidoglycan synthesis</keyword>
<evidence type="ECO:0000259" key="14">
    <source>
        <dbReference type="Pfam" id="PF08245"/>
    </source>
</evidence>
<dbReference type="InterPro" id="IPR035911">
    <property type="entry name" value="MurE/MurF_N"/>
</dbReference>
<dbReference type="PANTHER" id="PTHR43024">
    <property type="entry name" value="UDP-N-ACETYLMURAMOYL-TRIPEPTIDE--D-ALANYL-D-ALANINE LIGASE"/>
    <property type="match status" value="1"/>
</dbReference>
<dbReference type="RefSeq" id="WP_115548076.1">
    <property type="nucleotide sequence ID" value="NZ_QRGP01000001.1"/>
</dbReference>
<accession>A0A371BFZ8</accession>
<keyword evidence="3 10" id="KW-0132">Cell division</keyword>
<evidence type="ECO:0000256" key="4">
    <source>
        <dbReference type="ARBA" id="ARBA00022741"/>
    </source>
</evidence>
<evidence type="ECO:0000256" key="10">
    <source>
        <dbReference type="HAMAP-Rule" id="MF_02019"/>
    </source>
</evidence>
<dbReference type="InterPro" id="IPR036565">
    <property type="entry name" value="Mur-like_cat_sf"/>
</dbReference>
<dbReference type="SUPFAM" id="SSF53244">
    <property type="entry name" value="MurD-like peptide ligases, peptide-binding domain"/>
    <property type="match status" value="1"/>
</dbReference>
<keyword evidence="9 10" id="KW-0961">Cell wall biogenesis/degradation</keyword>
<dbReference type="Pfam" id="PF02875">
    <property type="entry name" value="Mur_ligase_C"/>
    <property type="match status" value="1"/>
</dbReference>
<dbReference type="GO" id="GO:0008766">
    <property type="term" value="F:UDP-N-acetylmuramoylalanyl-D-glutamyl-2,6-diaminopimelate-D-alanyl-D-alanine ligase activity"/>
    <property type="evidence" value="ECO:0007669"/>
    <property type="project" value="RHEA"/>
</dbReference>
<dbReference type="InterPro" id="IPR036615">
    <property type="entry name" value="Mur_ligase_C_dom_sf"/>
</dbReference>
<dbReference type="UniPathway" id="UPA00219"/>
<proteinExistence type="inferred from homology"/>
<gene>
    <name evidence="10" type="primary">murF</name>
    <name evidence="15" type="ORF">DXH95_03630</name>
</gene>
<evidence type="ECO:0000313" key="16">
    <source>
        <dbReference type="Proteomes" id="UP000263833"/>
    </source>
</evidence>
<dbReference type="Gene3D" id="3.40.1190.10">
    <property type="entry name" value="Mur-like, catalytic domain"/>
    <property type="match status" value="1"/>
</dbReference>
<keyword evidence="1 10" id="KW-0963">Cytoplasm</keyword>
<sequence>MTDLWTSDEIAQATGGQLSAPFVCSGVAFDSREIGRGDLFFAMKGEQADGHRFVENAFASGAAGAVVSKPVAHPHILVPDSFRALEQLGIASRQRVDAKIIGVTGSAGKTGTKEALFATLERFAPGKAHRSVKSYNNHVGVPLSLSRMPRATRFGVFEMGMNHPGELRTLTGFVRPHVAIVTTIAPAHIEFFKDEAAIADAKGEIFEGLEPGGTAIIPADSPHFERLHAKAMQHTDTVLSFGFSATADVRCEDFIESANGGSIVTARLKTGMLQYELSQPGRHWIANSLAVLAAVEVVGGDLAVAGLALADLAGLKGRGARHMLKLAEGSALLIDESYNANPASMAATLASLGQTSADRRIAVLGAMKELGEQSATFHAGLRMPLEAATIDYAMLVGEEMFPLAETLAADVAWAGKFAHCASVGDAIERLSGMIRAGDAILVKGSNSVGLSRLVEAMLGGGY</sequence>
<evidence type="ECO:0000256" key="7">
    <source>
        <dbReference type="ARBA" id="ARBA00022984"/>
    </source>
</evidence>
<evidence type="ECO:0000256" key="1">
    <source>
        <dbReference type="ARBA" id="ARBA00022490"/>
    </source>
</evidence>
<comment type="catalytic activity">
    <reaction evidence="10 11">
        <text>D-alanyl-D-alanine + UDP-N-acetyl-alpha-D-muramoyl-L-alanyl-gamma-D-glutamyl-meso-2,6-diaminopimelate + ATP = UDP-N-acetyl-alpha-D-muramoyl-L-alanyl-gamma-D-glutamyl-meso-2,6-diaminopimeloyl-D-alanyl-D-alanine + ADP + phosphate + H(+)</text>
        <dbReference type="Rhea" id="RHEA:28374"/>
        <dbReference type="ChEBI" id="CHEBI:15378"/>
        <dbReference type="ChEBI" id="CHEBI:30616"/>
        <dbReference type="ChEBI" id="CHEBI:43474"/>
        <dbReference type="ChEBI" id="CHEBI:57822"/>
        <dbReference type="ChEBI" id="CHEBI:61386"/>
        <dbReference type="ChEBI" id="CHEBI:83905"/>
        <dbReference type="ChEBI" id="CHEBI:456216"/>
        <dbReference type="EC" id="6.3.2.10"/>
    </reaction>
</comment>
<evidence type="ECO:0000256" key="11">
    <source>
        <dbReference type="RuleBase" id="RU004136"/>
    </source>
</evidence>
<dbReference type="EMBL" id="QRGP01000001">
    <property type="protein sequence ID" value="RDV06525.1"/>
    <property type="molecule type" value="Genomic_DNA"/>
</dbReference>
<dbReference type="PANTHER" id="PTHR43024:SF1">
    <property type="entry name" value="UDP-N-ACETYLMURAMOYL-TRIPEPTIDE--D-ALANYL-D-ALANINE LIGASE"/>
    <property type="match status" value="1"/>
</dbReference>
<keyword evidence="4 10" id="KW-0547">Nucleotide-binding</keyword>
<dbReference type="OrthoDB" id="9801978at2"/>
<name>A0A371BFZ8_9SPHN</name>
<dbReference type="GO" id="GO:0051301">
    <property type="term" value="P:cell division"/>
    <property type="evidence" value="ECO:0007669"/>
    <property type="project" value="UniProtKB-KW"/>
</dbReference>
<evidence type="ECO:0000256" key="6">
    <source>
        <dbReference type="ARBA" id="ARBA00022960"/>
    </source>
</evidence>
<dbReference type="Gene3D" id="3.90.190.20">
    <property type="entry name" value="Mur ligase, C-terminal domain"/>
    <property type="match status" value="1"/>
</dbReference>
<evidence type="ECO:0000313" key="15">
    <source>
        <dbReference type="EMBL" id="RDV06525.1"/>
    </source>
</evidence>
<evidence type="ECO:0000256" key="2">
    <source>
        <dbReference type="ARBA" id="ARBA00022598"/>
    </source>
</evidence>
<dbReference type="InterPro" id="IPR051046">
    <property type="entry name" value="MurCDEF_CellWall_CoF430Synth"/>
</dbReference>
<keyword evidence="16" id="KW-1185">Reference proteome</keyword>
<keyword evidence="5 10" id="KW-0067">ATP-binding</keyword>
<dbReference type="EC" id="6.3.2.10" evidence="10 11"/>
<feature type="domain" description="Mur ligase C-terminal" evidence="13">
    <location>
        <begin position="333"/>
        <end position="445"/>
    </location>
</feature>
<keyword evidence="6 10" id="KW-0133">Cell shape</keyword>
<comment type="caution">
    <text evidence="10">Lacks conserved residue(s) required for the propagation of feature annotation.</text>
</comment>
<dbReference type="GO" id="GO:0047480">
    <property type="term" value="F:UDP-N-acetylmuramoyl-tripeptide-D-alanyl-D-alanine ligase activity"/>
    <property type="evidence" value="ECO:0007669"/>
    <property type="project" value="UniProtKB-UniRule"/>
</dbReference>
<comment type="function">
    <text evidence="10 11">Involved in cell wall formation. Catalyzes the final step in the synthesis of UDP-N-acetylmuramoyl-pentapeptide, the precursor of murein.</text>
</comment>
<comment type="similarity">
    <text evidence="10">Belongs to the MurCDEF family. MurF subfamily.</text>
</comment>
<keyword evidence="8 10" id="KW-0131">Cell cycle</keyword>
<organism evidence="15 16">
    <name type="scientific">Sphingorhabdus pulchriflava</name>
    <dbReference type="NCBI Taxonomy" id="2292257"/>
    <lineage>
        <taxon>Bacteria</taxon>
        <taxon>Pseudomonadati</taxon>
        <taxon>Pseudomonadota</taxon>
        <taxon>Alphaproteobacteria</taxon>
        <taxon>Sphingomonadales</taxon>
        <taxon>Sphingomonadaceae</taxon>
        <taxon>Sphingorhabdus</taxon>
    </lineage>
</organism>
<keyword evidence="2 10" id="KW-0436">Ligase</keyword>
<feature type="domain" description="Mur ligase N-terminal catalytic" evidence="12">
    <location>
        <begin position="25"/>
        <end position="71"/>
    </location>
</feature>
<dbReference type="GO" id="GO:0005737">
    <property type="term" value="C:cytoplasm"/>
    <property type="evidence" value="ECO:0007669"/>
    <property type="project" value="UniProtKB-SubCell"/>
</dbReference>
<reference evidence="16" key="1">
    <citation type="submission" date="2018-08" db="EMBL/GenBank/DDBJ databases">
        <authorList>
            <person name="Kim S.-J."/>
            <person name="Jung G.-Y."/>
        </authorList>
    </citation>
    <scope>NUCLEOTIDE SEQUENCE [LARGE SCALE GENOMIC DNA]</scope>
    <source>
        <strain evidence="16">GY_G</strain>
    </source>
</reference>
<dbReference type="SUPFAM" id="SSF63418">
    <property type="entry name" value="MurE/MurF N-terminal domain"/>
    <property type="match status" value="1"/>
</dbReference>
<evidence type="ECO:0000259" key="12">
    <source>
        <dbReference type="Pfam" id="PF01225"/>
    </source>
</evidence>
<dbReference type="GO" id="GO:0005524">
    <property type="term" value="F:ATP binding"/>
    <property type="evidence" value="ECO:0007669"/>
    <property type="project" value="UniProtKB-UniRule"/>
</dbReference>
<dbReference type="InterPro" id="IPR000713">
    <property type="entry name" value="Mur_ligase_N"/>
</dbReference>
<dbReference type="SUPFAM" id="SSF53623">
    <property type="entry name" value="MurD-like peptide ligases, catalytic domain"/>
    <property type="match status" value="1"/>
</dbReference>